<keyword evidence="3" id="KW-1133">Transmembrane helix</keyword>
<protein>
    <recommendedName>
        <fullName evidence="4">BD-FAE-like domain-containing protein</fullName>
    </recommendedName>
</protein>
<dbReference type="GO" id="GO:0004061">
    <property type="term" value="F:arylformamidase activity"/>
    <property type="evidence" value="ECO:0007669"/>
    <property type="project" value="TreeGrafter"/>
</dbReference>
<feature type="non-terminal residue" evidence="5">
    <location>
        <position position="582"/>
    </location>
</feature>
<dbReference type="PANTHER" id="PTHR48081:SF33">
    <property type="entry name" value="KYNURENINE FORMAMIDASE"/>
    <property type="match status" value="1"/>
</dbReference>
<feature type="region of interest" description="Disordered" evidence="2">
    <location>
        <begin position="406"/>
        <end position="427"/>
    </location>
</feature>
<feature type="domain" description="BD-FAE-like" evidence="4">
    <location>
        <begin position="121"/>
        <end position="353"/>
    </location>
</feature>
<gene>
    <name evidence="5" type="ORF">BGZ80_009211</name>
</gene>
<evidence type="ECO:0000256" key="3">
    <source>
        <dbReference type="SAM" id="Phobius"/>
    </source>
</evidence>
<dbReference type="PANTHER" id="PTHR48081">
    <property type="entry name" value="AB HYDROLASE SUPERFAMILY PROTEIN C4A8.06C"/>
    <property type="match status" value="1"/>
</dbReference>
<dbReference type="Gene3D" id="3.40.50.1820">
    <property type="entry name" value="alpha/beta hydrolase"/>
    <property type="match status" value="1"/>
</dbReference>
<evidence type="ECO:0000259" key="4">
    <source>
        <dbReference type="Pfam" id="PF20434"/>
    </source>
</evidence>
<sequence length="582" mass="65170">MPNTYSRRQRMWLAFVASFFLPVWIALTYAPQSYPFLPYHPIRVYKVVSTYATLQFNKLMRLVPLFGHFARFQITNSKKTDMIKNIVYGRGNNLLDVYMCSPAVSSSGHADDDAESDHTVESNGCPVIIYVYGGAWDSGHKSMMMPMAQNLANQGYIVVVPDYTRYPHAKIEEMVRDIQDVVNWTTQNAMRYGGDPTNIYLMGSGSGAHVALLAIMHDAVEQLGGVPAPSVEGDETPLVQLPSWPESESEKQQSILKERVRGLILFSGVFDITFYYAYLHKRGIEEVSAMPRVMHQSANNFLACSPSWILSAATATLERPELLEQVLPKSTLLIHGEHDRLIPAHSSQTLFNLLCAAEIPNTKFKVYTGQDHLDPAIDLILPSNAITAALLGDIDDVIRNSSAANESMNGSFSGSGSNSGTNTPNDGLVEEDRQLLQQQQEKLQQQDLLQKESLGKFKAKELFQARWVCTSLEGLNFPIAGVYSDDDIDSISGQGDWRQELYSQLSQLTSLQKLNVGFKKQIWNREQVIATKTNVGKVELEWMVESWPQLEKNKKDDEAPGSQWWKPRSGYDSELSEKALAI</sequence>
<dbReference type="InterPro" id="IPR049492">
    <property type="entry name" value="BD-FAE-like_dom"/>
</dbReference>
<keyword evidence="3" id="KW-0472">Membrane</keyword>
<dbReference type="SUPFAM" id="SSF53474">
    <property type="entry name" value="alpha/beta-Hydrolases"/>
    <property type="match status" value="1"/>
</dbReference>
<dbReference type="Pfam" id="PF20434">
    <property type="entry name" value="BD-FAE"/>
    <property type="match status" value="1"/>
</dbReference>
<dbReference type="AlphaFoldDB" id="A0A9P6MX78"/>
<evidence type="ECO:0000313" key="5">
    <source>
        <dbReference type="EMBL" id="KAG0016484.1"/>
    </source>
</evidence>
<dbReference type="InterPro" id="IPR029058">
    <property type="entry name" value="AB_hydrolase_fold"/>
</dbReference>
<keyword evidence="3" id="KW-0812">Transmembrane</keyword>
<comment type="caution">
    <text evidence="5">The sequence shown here is derived from an EMBL/GenBank/DDBJ whole genome shotgun (WGS) entry which is preliminary data.</text>
</comment>
<evidence type="ECO:0000256" key="1">
    <source>
        <dbReference type="ARBA" id="ARBA00022801"/>
    </source>
</evidence>
<dbReference type="InterPro" id="IPR050300">
    <property type="entry name" value="GDXG_lipolytic_enzyme"/>
</dbReference>
<dbReference type="EMBL" id="JAAAID010000530">
    <property type="protein sequence ID" value="KAG0016484.1"/>
    <property type="molecule type" value="Genomic_DNA"/>
</dbReference>
<feature type="transmembrane region" description="Helical" evidence="3">
    <location>
        <begin position="12"/>
        <end position="30"/>
    </location>
</feature>
<keyword evidence="1" id="KW-0378">Hydrolase</keyword>
<dbReference type="Proteomes" id="UP000703661">
    <property type="component" value="Unassembled WGS sequence"/>
</dbReference>
<evidence type="ECO:0000313" key="6">
    <source>
        <dbReference type="Proteomes" id="UP000703661"/>
    </source>
</evidence>
<organism evidence="5 6">
    <name type="scientific">Entomortierella chlamydospora</name>
    <dbReference type="NCBI Taxonomy" id="101097"/>
    <lineage>
        <taxon>Eukaryota</taxon>
        <taxon>Fungi</taxon>
        <taxon>Fungi incertae sedis</taxon>
        <taxon>Mucoromycota</taxon>
        <taxon>Mortierellomycotina</taxon>
        <taxon>Mortierellomycetes</taxon>
        <taxon>Mortierellales</taxon>
        <taxon>Mortierellaceae</taxon>
        <taxon>Entomortierella</taxon>
    </lineage>
</organism>
<feature type="region of interest" description="Disordered" evidence="2">
    <location>
        <begin position="551"/>
        <end position="571"/>
    </location>
</feature>
<reference evidence="5" key="1">
    <citation type="journal article" date="2020" name="Fungal Divers.">
        <title>Resolving the Mortierellaceae phylogeny through synthesis of multi-gene phylogenetics and phylogenomics.</title>
        <authorList>
            <person name="Vandepol N."/>
            <person name="Liber J."/>
            <person name="Desiro A."/>
            <person name="Na H."/>
            <person name="Kennedy M."/>
            <person name="Barry K."/>
            <person name="Grigoriev I.V."/>
            <person name="Miller A.N."/>
            <person name="O'Donnell K."/>
            <person name="Stajich J.E."/>
            <person name="Bonito G."/>
        </authorList>
    </citation>
    <scope>NUCLEOTIDE SEQUENCE</scope>
    <source>
        <strain evidence="5">NRRL 2769</strain>
    </source>
</reference>
<keyword evidence="6" id="KW-1185">Reference proteome</keyword>
<evidence type="ECO:0000256" key="2">
    <source>
        <dbReference type="SAM" id="MobiDB-lite"/>
    </source>
</evidence>
<accession>A0A9P6MX78</accession>
<proteinExistence type="predicted"/>
<name>A0A9P6MX78_9FUNG</name>